<protein>
    <submittedName>
        <fullName evidence="1">24712_t:CDS:1</fullName>
    </submittedName>
</protein>
<dbReference type="EMBL" id="CAJVQC010049522">
    <property type="protein sequence ID" value="CAG8787720.1"/>
    <property type="molecule type" value="Genomic_DNA"/>
</dbReference>
<evidence type="ECO:0000313" key="2">
    <source>
        <dbReference type="Proteomes" id="UP000789920"/>
    </source>
</evidence>
<feature type="non-terminal residue" evidence="1">
    <location>
        <position position="79"/>
    </location>
</feature>
<name>A0ACA9RCV1_9GLOM</name>
<evidence type="ECO:0000313" key="1">
    <source>
        <dbReference type="EMBL" id="CAG8787720.1"/>
    </source>
</evidence>
<proteinExistence type="predicted"/>
<comment type="caution">
    <text evidence="1">The sequence shown here is derived from an EMBL/GenBank/DDBJ whole genome shotgun (WGS) entry which is preliminary data.</text>
</comment>
<organism evidence="1 2">
    <name type="scientific">Racocetra persica</name>
    <dbReference type="NCBI Taxonomy" id="160502"/>
    <lineage>
        <taxon>Eukaryota</taxon>
        <taxon>Fungi</taxon>
        <taxon>Fungi incertae sedis</taxon>
        <taxon>Mucoromycota</taxon>
        <taxon>Glomeromycotina</taxon>
        <taxon>Glomeromycetes</taxon>
        <taxon>Diversisporales</taxon>
        <taxon>Gigasporaceae</taxon>
        <taxon>Racocetra</taxon>
    </lineage>
</organism>
<sequence length="79" mass="9514">MSEELFLKANKFYDEMLTEETASLILYLCAFSKNNHNFLEESLTMLQQRKIYRELYYEINSNKENEEFVLQNSKKKCGK</sequence>
<keyword evidence="2" id="KW-1185">Reference proteome</keyword>
<reference evidence="1" key="1">
    <citation type="submission" date="2021-06" db="EMBL/GenBank/DDBJ databases">
        <authorList>
            <person name="Kallberg Y."/>
            <person name="Tangrot J."/>
            <person name="Rosling A."/>
        </authorList>
    </citation>
    <scope>NUCLEOTIDE SEQUENCE</scope>
    <source>
        <strain evidence="1">MA461A</strain>
    </source>
</reference>
<accession>A0ACA9RCV1</accession>
<dbReference type="Proteomes" id="UP000789920">
    <property type="component" value="Unassembled WGS sequence"/>
</dbReference>
<gene>
    <name evidence="1" type="ORF">RPERSI_LOCUS18584</name>
</gene>